<dbReference type="InterPro" id="IPR050443">
    <property type="entry name" value="RbsD/FucU_mutarotase"/>
</dbReference>
<dbReference type="GO" id="GO:0036373">
    <property type="term" value="F:L-fucose mutarotase activity"/>
    <property type="evidence" value="ECO:0007669"/>
    <property type="project" value="UniProtKB-EC"/>
</dbReference>
<dbReference type="Proteomes" id="UP001148018">
    <property type="component" value="Unassembled WGS sequence"/>
</dbReference>
<accession>A0A9Q0ENK4</accession>
<dbReference type="AlphaFoldDB" id="A0A9Q0ENK4"/>
<protein>
    <recommendedName>
        <fullName evidence="3">L-fucose mutarotase</fullName>
        <ecNumber evidence="3">5.1.3.29</ecNumber>
    </recommendedName>
</protein>
<keyword evidence="5" id="KW-1185">Reference proteome</keyword>
<evidence type="ECO:0000256" key="1">
    <source>
        <dbReference type="ARBA" id="ARBA00023235"/>
    </source>
</evidence>
<evidence type="ECO:0000313" key="4">
    <source>
        <dbReference type="EMBL" id="KAJ3610326.1"/>
    </source>
</evidence>
<dbReference type="SUPFAM" id="SSF102546">
    <property type="entry name" value="RbsD-like"/>
    <property type="match status" value="1"/>
</dbReference>
<dbReference type="EC" id="5.1.3.29" evidence="3"/>
<dbReference type="PANTHER" id="PTHR31690:SF4">
    <property type="entry name" value="FUCOSE MUTAROTASE"/>
    <property type="match status" value="1"/>
</dbReference>
<dbReference type="GO" id="GO:0042806">
    <property type="term" value="F:fucose binding"/>
    <property type="evidence" value="ECO:0007669"/>
    <property type="project" value="TreeGrafter"/>
</dbReference>
<dbReference type="InterPro" id="IPR007721">
    <property type="entry name" value="RbsD_FucU"/>
</dbReference>
<dbReference type="Pfam" id="PF05025">
    <property type="entry name" value="RbsD_FucU"/>
    <property type="match status" value="1"/>
</dbReference>
<evidence type="ECO:0000256" key="2">
    <source>
        <dbReference type="ARBA" id="ARBA00036324"/>
    </source>
</evidence>
<sequence length="106" mass="11365">MGVLKGVPSILSPDLLYALARMGHGDEIVLADVNFPVSSVCSHGPTEAAVMDLVEADRQRGLNVPVWSTYSHVLLQVGQVQGPLEQVERFAFYQRAKAAFAVVATG</sequence>
<comment type="caution">
    <text evidence="4">The sequence shown here is derived from an EMBL/GenBank/DDBJ whole genome shotgun (WGS) entry which is preliminary data.</text>
</comment>
<dbReference type="InterPro" id="IPR023750">
    <property type="entry name" value="RbsD-like_sf"/>
</dbReference>
<dbReference type="Gene3D" id="3.40.1650.10">
    <property type="entry name" value="RbsD-like domain"/>
    <property type="match status" value="2"/>
</dbReference>
<organism evidence="4 5">
    <name type="scientific">Muraenolepis orangiensis</name>
    <name type="common">Patagonian moray cod</name>
    <dbReference type="NCBI Taxonomy" id="630683"/>
    <lineage>
        <taxon>Eukaryota</taxon>
        <taxon>Metazoa</taxon>
        <taxon>Chordata</taxon>
        <taxon>Craniata</taxon>
        <taxon>Vertebrata</taxon>
        <taxon>Euteleostomi</taxon>
        <taxon>Actinopterygii</taxon>
        <taxon>Neopterygii</taxon>
        <taxon>Teleostei</taxon>
        <taxon>Neoteleostei</taxon>
        <taxon>Acanthomorphata</taxon>
        <taxon>Zeiogadaria</taxon>
        <taxon>Gadariae</taxon>
        <taxon>Gadiformes</taxon>
        <taxon>Muraenolepidoidei</taxon>
        <taxon>Muraenolepididae</taxon>
        <taxon>Muraenolepis</taxon>
    </lineage>
</organism>
<gene>
    <name evidence="4" type="ORF">NHX12_022419</name>
</gene>
<keyword evidence="1" id="KW-0413">Isomerase</keyword>
<dbReference type="EMBL" id="JANIIK010000038">
    <property type="protein sequence ID" value="KAJ3610326.1"/>
    <property type="molecule type" value="Genomic_DNA"/>
</dbReference>
<dbReference type="GO" id="GO:0006004">
    <property type="term" value="P:fucose metabolic process"/>
    <property type="evidence" value="ECO:0007669"/>
    <property type="project" value="TreeGrafter"/>
</dbReference>
<dbReference type="OrthoDB" id="10011710at2759"/>
<evidence type="ECO:0000313" key="5">
    <source>
        <dbReference type="Proteomes" id="UP001148018"/>
    </source>
</evidence>
<proteinExistence type="predicted"/>
<name>A0A9Q0ENK4_9TELE</name>
<dbReference type="PANTHER" id="PTHR31690">
    <property type="entry name" value="FUCOSE MUTAROTASE"/>
    <property type="match status" value="1"/>
</dbReference>
<comment type="catalytic activity">
    <reaction evidence="2">
        <text>alpha-L-fucose = beta-L-fucose</text>
        <dbReference type="Rhea" id="RHEA:25580"/>
        <dbReference type="ChEBI" id="CHEBI:42548"/>
        <dbReference type="ChEBI" id="CHEBI:42589"/>
        <dbReference type="EC" id="5.1.3.29"/>
    </reaction>
</comment>
<evidence type="ECO:0000256" key="3">
    <source>
        <dbReference type="ARBA" id="ARBA00038859"/>
    </source>
</evidence>
<reference evidence="4" key="1">
    <citation type="submission" date="2022-07" db="EMBL/GenBank/DDBJ databases">
        <title>Chromosome-level genome of Muraenolepis orangiensis.</title>
        <authorList>
            <person name="Kim J."/>
        </authorList>
    </citation>
    <scope>NUCLEOTIDE SEQUENCE</scope>
    <source>
        <strain evidence="4">KU_S4_2022</strain>
        <tissue evidence="4">Muscle</tissue>
    </source>
</reference>